<reference evidence="5" key="1">
    <citation type="submission" date="2016-10" db="EMBL/GenBank/DDBJ databases">
        <authorList>
            <person name="See-Too W.S."/>
        </authorList>
    </citation>
    <scope>NUCLEOTIDE SEQUENCE</scope>
    <source>
        <strain evidence="5">DSM 22276</strain>
    </source>
</reference>
<dbReference type="Pfam" id="PF07963">
    <property type="entry name" value="N_methyl"/>
    <property type="match status" value="1"/>
</dbReference>
<gene>
    <name evidence="5" type="ORF">BCM40_09515</name>
</gene>
<dbReference type="Gene3D" id="3.30.700.10">
    <property type="entry name" value="Glycoprotein, Type 4 Pilin"/>
    <property type="match status" value="1"/>
</dbReference>
<dbReference type="InterPro" id="IPR012902">
    <property type="entry name" value="N_methyl_site"/>
</dbReference>
<dbReference type="STRING" id="414778.BCM40_09515"/>
<dbReference type="InterPro" id="IPR045584">
    <property type="entry name" value="Pilin-like"/>
</dbReference>
<dbReference type="EMBL" id="CP016543">
    <property type="protein sequence ID" value="ANU23599.1"/>
    <property type="molecule type" value="Genomic_DNA"/>
</dbReference>
<dbReference type="PRINTS" id="PR00813">
    <property type="entry name" value="BCTERIALGSPG"/>
</dbReference>
<evidence type="ECO:0000313" key="6">
    <source>
        <dbReference type="Proteomes" id="UP000092495"/>
    </source>
</evidence>
<dbReference type="GO" id="GO:0030420">
    <property type="term" value="P:establishment of competence for transformation"/>
    <property type="evidence" value="ECO:0007669"/>
    <property type="project" value="UniProtKB-KW"/>
</dbReference>
<keyword evidence="4" id="KW-0812">Transmembrane</keyword>
<name>A0A1C7EIF8_9BACL</name>
<dbReference type="GO" id="GO:0015627">
    <property type="term" value="C:type II protein secretion system complex"/>
    <property type="evidence" value="ECO:0007669"/>
    <property type="project" value="InterPro"/>
</dbReference>
<keyword evidence="4" id="KW-0472">Membrane</keyword>
<dbReference type="NCBIfam" id="TIGR02532">
    <property type="entry name" value="IV_pilin_GFxxxE"/>
    <property type="match status" value="1"/>
</dbReference>
<dbReference type="PROSITE" id="PS00409">
    <property type="entry name" value="PROKAR_NTER_METHYL"/>
    <property type="match status" value="1"/>
</dbReference>
<keyword evidence="4" id="KW-1133">Transmembrane helix</keyword>
<accession>A0A1C7EIF8</accession>
<feature type="transmembrane region" description="Helical" evidence="4">
    <location>
        <begin position="20"/>
        <end position="42"/>
    </location>
</feature>
<sequence>MKKYLQQKLNNEKGMTLIELLAVIVIIAIIAAIAIPAIGNIIENSRVGAMKSDALNAITAAGVYYADNPAAADNVPVSTLKTDYMSDTGTLNPGLTVSKAGLVSGDAAVSATLKLTFDGANKKAISGTSNNADAGDYLTAQHGGLGKVTVTR</sequence>
<dbReference type="SUPFAM" id="SSF54523">
    <property type="entry name" value="Pili subunits"/>
    <property type="match status" value="1"/>
</dbReference>
<proteinExistence type="predicted"/>
<protein>
    <recommendedName>
        <fullName evidence="7">Tfp assembly type protein</fullName>
    </recommendedName>
</protein>
<dbReference type="InterPro" id="IPR000983">
    <property type="entry name" value="Bac_GSPG_pilin"/>
</dbReference>
<comment type="subcellular location">
    <subcellularLocation>
        <location evidence="1">Cell surface</location>
    </subcellularLocation>
</comment>
<dbReference type="KEGG" id="pdg:BCM40_09515"/>
<evidence type="ECO:0008006" key="7">
    <source>
        <dbReference type="Google" id="ProtNLM"/>
    </source>
</evidence>
<keyword evidence="2" id="KW-0488">Methylation</keyword>
<keyword evidence="3" id="KW-0178">Competence</keyword>
<dbReference type="Proteomes" id="UP000092495">
    <property type="component" value="Chromosome"/>
</dbReference>
<dbReference type="GO" id="GO:0015628">
    <property type="term" value="P:protein secretion by the type II secretion system"/>
    <property type="evidence" value="ECO:0007669"/>
    <property type="project" value="InterPro"/>
</dbReference>
<evidence type="ECO:0000256" key="2">
    <source>
        <dbReference type="ARBA" id="ARBA00022481"/>
    </source>
</evidence>
<evidence type="ECO:0000313" key="5">
    <source>
        <dbReference type="EMBL" id="ANU23599.1"/>
    </source>
</evidence>
<dbReference type="RefSeq" id="WP_065526611.1">
    <property type="nucleotide sequence ID" value="NZ_CP016543.2"/>
</dbReference>
<organism evidence="5 6">
    <name type="scientific">Planococcus donghaensis</name>
    <dbReference type="NCBI Taxonomy" id="414778"/>
    <lineage>
        <taxon>Bacteria</taxon>
        <taxon>Bacillati</taxon>
        <taxon>Bacillota</taxon>
        <taxon>Bacilli</taxon>
        <taxon>Bacillales</taxon>
        <taxon>Caryophanaceae</taxon>
        <taxon>Planococcus</taxon>
    </lineage>
</organism>
<dbReference type="AlphaFoldDB" id="A0A1C7EIF8"/>
<evidence type="ECO:0000256" key="4">
    <source>
        <dbReference type="SAM" id="Phobius"/>
    </source>
</evidence>
<evidence type="ECO:0000256" key="1">
    <source>
        <dbReference type="ARBA" id="ARBA00004241"/>
    </source>
</evidence>
<keyword evidence="6" id="KW-1185">Reference proteome</keyword>
<evidence type="ECO:0000256" key="3">
    <source>
        <dbReference type="ARBA" id="ARBA00023287"/>
    </source>
</evidence>
<dbReference type="GO" id="GO:0009986">
    <property type="term" value="C:cell surface"/>
    <property type="evidence" value="ECO:0007669"/>
    <property type="project" value="UniProtKB-SubCell"/>
</dbReference>